<reference evidence="1" key="2">
    <citation type="submission" date="2020-08" db="EMBL/GenBank/DDBJ databases">
        <authorList>
            <person name="Chen M."/>
            <person name="Teng W."/>
            <person name="Zhao L."/>
            <person name="Hu C."/>
            <person name="Zhou Y."/>
            <person name="Han B."/>
            <person name="Song L."/>
            <person name="Shu W."/>
        </authorList>
    </citation>
    <scope>NUCLEOTIDE SEQUENCE</scope>
    <source>
        <strain evidence="1">FACHB-1375</strain>
    </source>
</reference>
<name>A0A926VBT4_9CYAN</name>
<accession>A0A926VBT4</accession>
<proteinExistence type="predicted"/>
<comment type="caution">
    <text evidence="1">The sequence shown here is derived from an EMBL/GenBank/DDBJ whole genome shotgun (WGS) entry which is preliminary data.</text>
</comment>
<dbReference type="Pfam" id="PF23856">
    <property type="entry name" value="DUF7219"/>
    <property type="match status" value="1"/>
</dbReference>
<dbReference type="Proteomes" id="UP000641646">
    <property type="component" value="Unassembled WGS sequence"/>
</dbReference>
<keyword evidence="2" id="KW-1185">Reference proteome</keyword>
<gene>
    <name evidence="1" type="ORF">H6G03_00920</name>
</gene>
<sequence>MLAIYSLLYPRSHYYGEVKPENLVFNANIQEFAQRINYISCLASNGKISMEQAFSDIEALWKELEKTKQQLGVGENPFSGETEES</sequence>
<reference evidence="1" key="1">
    <citation type="journal article" date="2015" name="ISME J.">
        <title>Draft Genome Sequence of Streptomyces incarnatus NRRL8089, which Produces the Nucleoside Antibiotic Sinefungin.</title>
        <authorList>
            <person name="Oshima K."/>
            <person name="Hattori M."/>
            <person name="Shimizu H."/>
            <person name="Fukuda K."/>
            <person name="Nemoto M."/>
            <person name="Inagaki K."/>
            <person name="Tamura T."/>
        </authorList>
    </citation>
    <scope>NUCLEOTIDE SEQUENCE</scope>
    <source>
        <strain evidence="1">FACHB-1375</strain>
    </source>
</reference>
<dbReference type="InterPro" id="IPR055643">
    <property type="entry name" value="DUF7219"/>
</dbReference>
<dbReference type="EMBL" id="JACJPW010000001">
    <property type="protein sequence ID" value="MBD2179684.1"/>
    <property type="molecule type" value="Genomic_DNA"/>
</dbReference>
<protein>
    <submittedName>
        <fullName evidence="1">Uncharacterized protein</fullName>
    </submittedName>
</protein>
<evidence type="ECO:0000313" key="1">
    <source>
        <dbReference type="EMBL" id="MBD2179684.1"/>
    </source>
</evidence>
<organism evidence="1 2">
    <name type="scientific">Aerosakkonema funiforme FACHB-1375</name>
    <dbReference type="NCBI Taxonomy" id="2949571"/>
    <lineage>
        <taxon>Bacteria</taxon>
        <taxon>Bacillati</taxon>
        <taxon>Cyanobacteriota</taxon>
        <taxon>Cyanophyceae</taxon>
        <taxon>Oscillatoriophycideae</taxon>
        <taxon>Aerosakkonematales</taxon>
        <taxon>Aerosakkonemataceae</taxon>
        <taxon>Aerosakkonema</taxon>
    </lineage>
</organism>
<dbReference type="RefSeq" id="WP_190461092.1">
    <property type="nucleotide sequence ID" value="NZ_JACJPW010000001.1"/>
</dbReference>
<evidence type="ECO:0000313" key="2">
    <source>
        <dbReference type="Proteomes" id="UP000641646"/>
    </source>
</evidence>
<dbReference type="AlphaFoldDB" id="A0A926VBT4"/>